<evidence type="ECO:0000256" key="1">
    <source>
        <dbReference type="SAM" id="MobiDB-lite"/>
    </source>
</evidence>
<comment type="caution">
    <text evidence="2">The sequence shown here is derived from an EMBL/GenBank/DDBJ whole genome shotgun (WGS) entry which is preliminary data.</text>
</comment>
<keyword evidence="3" id="KW-1185">Reference proteome</keyword>
<dbReference type="EMBL" id="JAACJM010000098">
    <property type="protein sequence ID" value="KAF5346941.1"/>
    <property type="molecule type" value="Genomic_DNA"/>
</dbReference>
<sequence>MTYRRASFLVDHLESDHSHWQKQTLGVISSELAPSWRPSPFPDYPRPDPPPDNIPTSSLHLKLSIPNIPLPRPPRPTLPPIATPIQSPLKARLYRTPSVGMLPSQSQSQLQSPLKMAFMKRIKQTDSMDTVLSMAQSASDPQNDRIPDLDDLPHLPNDDAWKENWIVWKRPAAEDKDISSSLPYDAHMPVSDDFETPVSILYDVFSRRVDQLRQSGHLNFG</sequence>
<gene>
    <name evidence="2" type="ORF">D9758_010141</name>
</gene>
<dbReference type="OrthoDB" id="2576496at2759"/>
<feature type="region of interest" description="Disordered" evidence="1">
    <location>
        <begin position="38"/>
        <end position="57"/>
    </location>
</feature>
<accession>A0A8H5CS04</accession>
<protein>
    <submittedName>
        <fullName evidence="2">Uncharacterized protein</fullName>
    </submittedName>
</protein>
<dbReference type="AlphaFoldDB" id="A0A8H5CS04"/>
<proteinExistence type="predicted"/>
<evidence type="ECO:0000313" key="3">
    <source>
        <dbReference type="Proteomes" id="UP000559256"/>
    </source>
</evidence>
<name>A0A8H5CS04_9AGAR</name>
<dbReference type="Proteomes" id="UP000559256">
    <property type="component" value="Unassembled WGS sequence"/>
</dbReference>
<evidence type="ECO:0000313" key="2">
    <source>
        <dbReference type="EMBL" id="KAF5346941.1"/>
    </source>
</evidence>
<reference evidence="2 3" key="1">
    <citation type="journal article" date="2020" name="ISME J.">
        <title>Uncovering the hidden diversity of litter-decomposition mechanisms in mushroom-forming fungi.</title>
        <authorList>
            <person name="Floudas D."/>
            <person name="Bentzer J."/>
            <person name="Ahren D."/>
            <person name="Johansson T."/>
            <person name="Persson P."/>
            <person name="Tunlid A."/>
        </authorList>
    </citation>
    <scope>NUCLEOTIDE SEQUENCE [LARGE SCALE GENOMIC DNA]</scope>
    <source>
        <strain evidence="2 3">CBS 291.85</strain>
    </source>
</reference>
<feature type="compositionally biased region" description="Pro residues" evidence="1">
    <location>
        <begin position="38"/>
        <end position="53"/>
    </location>
</feature>
<organism evidence="2 3">
    <name type="scientific">Tetrapyrgos nigripes</name>
    <dbReference type="NCBI Taxonomy" id="182062"/>
    <lineage>
        <taxon>Eukaryota</taxon>
        <taxon>Fungi</taxon>
        <taxon>Dikarya</taxon>
        <taxon>Basidiomycota</taxon>
        <taxon>Agaricomycotina</taxon>
        <taxon>Agaricomycetes</taxon>
        <taxon>Agaricomycetidae</taxon>
        <taxon>Agaricales</taxon>
        <taxon>Marasmiineae</taxon>
        <taxon>Marasmiaceae</taxon>
        <taxon>Tetrapyrgos</taxon>
    </lineage>
</organism>